<feature type="compositionally biased region" description="Basic and acidic residues" evidence="8">
    <location>
        <begin position="258"/>
        <end position="270"/>
    </location>
</feature>
<proteinExistence type="inferred from homology"/>
<reference evidence="10" key="1">
    <citation type="submission" date="2016-05" db="EMBL/GenBank/DDBJ databases">
        <title>Comparative genomics of biotechnologically important yeasts.</title>
        <authorList>
            <consortium name="DOE Joint Genome Institute"/>
            <person name="Riley R."/>
            <person name="Haridas S."/>
            <person name="Wolfe K.H."/>
            <person name="Lopes M.R."/>
            <person name="Hittinger C.T."/>
            <person name="Goker M."/>
            <person name="Salamov A."/>
            <person name="Wisecaver J."/>
            <person name="Long T.M."/>
            <person name="Aerts A.L."/>
            <person name="Barry K."/>
            <person name="Choi C."/>
            <person name="Clum A."/>
            <person name="Coughlan A.Y."/>
            <person name="Deshpande S."/>
            <person name="Douglass A.P."/>
            <person name="Hanson S.J."/>
            <person name="Klenk H.-P."/>
            <person name="Labutti K."/>
            <person name="Lapidus A."/>
            <person name="Lindquist E."/>
            <person name="Lipzen A."/>
            <person name="Meier-Kolthoff J.P."/>
            <person name="Ohm R.A."/>
            <person name="Otillar R.P."/>
            <person name="Pangilinan J."/>
            <person name="Peng Y."/>
            <person name="Rokas A."/>
            <person name="Rosa C.A."/>
            <person name="Scheuner C."/>
            <person name="Sibirny A.A."/>
            <person name="Slot J.C."/>
            <person name="Stielow J.B."/>
            <person name="Sun H."/>
            <person name="Kurtzman C.P."/>
            <person name="Blackwell M."/>
            <person name="Grigoriev I.V."/>
            <person name="Jeffries T.W."/>
        </authorList>
    </citation>
    <scope>NUCLEOTIDE SEQUENCE [LARGE SCALE GENOMIC DNA]</scope>
    <source>
        <strain evidence="10">NRRL Y-17324</strain>
    </source>
</reference>
<feature type="region of interest" description="Disordered" evidence="8">
    <location>
        <begin position="477"/>
        <end position="562"/>
    </location>
</feature>
<protein>
    <recommendedName>
        <fullName evidence="3 7">Stress response protein NST1</fullName>
    </recommendedName>
</protein>
<evidence type="ECO:0000256" key="7">
    <source>
        <dbReference type="RuleBase" id="RU049441"/>
    </source>
</evidence>
<comment type="function">
    <text evidence="7">May act as a negative regulator of salt tolerance.</text>
</comment>
<feature type="region of interest" description="Disordered" evidence="8">
    <location>
        <begin position="616"/>
        <end position="764"/>
    </location>
</feature>
<comment type="subcellular location">
    <subcellularLocation>
        <location evidence="1 7">Cytoplasm</location>
    </subcellularLocation>
</comment>
<evidence type="ECO:0000256" key="5">
    <source>
        <dbReference type="ARBA" id="ARBA00023016"/>
    </source>
</evidence>
<evidence type="ECO:0000256" key="6">
    <source>
        <dbReference type="ARBA" id="ARBA00023054"/>
    </source>
</evidence>
<feature type="region of interest" description="Disordered" evidence="8">
    <location>
        <begin position="1079"/>
        <end position="1115"/>
    </location>
</feature>
<dbReference type="OrthoDB" id="21629at2759"/>
<feature type="compositionally biased region" description="Basic and acidic residues" evidence="8">
    <location>
        <begin position="236"/>
        <end position="245"/>
    </location>
</feature>
<feature type="compositionally biased region" description="Basic residues" evidence="8">
    <location>
        <begin position="28"/>
        <end position="39"/>
    </location>
</feature>
<dbReference type="GeneID" id="30985734"/>
<comment type="similarity">
    <text evidence="2 7">Belongs to the NST1 family.</text>
</comment>
<dbReference type="EMBL" id="KV453911">
    <property type="protein sequence ID" value="ODV80133.1"/>
    <property type="molecule type" value="Genomic_DNA"/>
</dbReference>
<evidence type="ECO:0000256" key="2">
    <source>
        <dbReference type="ARBA" id="ARBA00007112"/>
    </source>
</evidence>
<dbReference type="RefSeq" id="XP_020065255.1">
    <property type="nucleotide sequence ID" value="XM_020211598.1"/>
</dbReference>
<accession>A0A1E4SKV7</accession>
<feature type="compositionally biased region" description="Acidic residues" evidence="8">
    <location>
        <begin position="514"/>
        <end position="559"/>
    </location>
</feature>
<evidence type="ECO:0000256" key="8">
    <source>
        <dbReference type="SAM" id="MobiDB-lite"/>
    </source>
</evidence>
<dbReference type="Proteomes" id="UP000094285">
    <property type="component" value="Unassembled WGS sequence"/>
</dbReference>
<keyword evidence="6 7" id="KW-0175">Coiled coil</keyword>
<dbReference type="PANTHER" id="PTHR13275:SF4">
    <property type="entry name" value="VACUOLAR PROTEIN SORTING-ASSOCIATED PROTEIN 72 HOMOLOG"/>
    <property type="match status" value="1"/>
</dbReference>
<evidence type="ECO:0000256" key="3">
    <source>
        <dbReference type="ARBA" id="ARBA00020733"/>
    </source>
</evidence>
<keyword evidence="4 7" id="KW-0963">Cytoplasm</keyword>
<dbReference type="InterPro" id="IPR025279">
    <property type="entry name" value="NST1"/>
</dbReference>
<dbReference type="Pfam" id="PF13945">
    <property type="entry name" value="NST1"/>
    <property type="match status" value="2"/>
</dbReference>
<sequence>MTEQPVAFKNGADIHFDYKGESPQVAASKKKKKRKSKSKKSVDVTQAHLANPDEDYPTSRVIKQAPNGDVIVESLNEDPPKHHDHRDHLHSSIWDSASLEEQENLKLFWESLGESQKMELVKIDKKSIMEIFKNETKASINNAHHNHANGSTSTGNSNGTLFNNNCTCSYCGRRSNIIEDELENIYDNHFDDIIDFIHEVRDINDLNALPGLLFGGFHMLEEEHKLQKRQHRLKHRSESETERVQKPTTPAPSAPIGGHREQRSLMSEESKHKINKINEINDNLNFTNTEKLEEIQLKKALDEDFNAHIAPPLPSKQAGTDTTDEQKIFNKLLDPKLVEALENLDFEKMRLDVNASMINNDYINQANLLQKAGSLKEIIRDLHKADKAQLEKGMSFLQNMGNIFSSSANTLNNDPNIPSNVLTTKFNDQLTQGLSSFAEDLLKNDGHSFVDMMESLSESRTAREDILKESKSKIDAPAAWVDEDDSKPSLSQPAIDAERDYEEYEDKLNSKFEYEEDEGIEDNEEEEDEDDDGEEDEEEENEDELDDQDASDTESEISEEEKMQEIRRLFLIQVIKLFQERLKNAYKEKLSKDRTQMLIEELEAEENAKKERELKKLQQREKAKEKKRLQQLAKEEERKKKEEEQRIKEEEERQRAEALRAEQKRKKEEARLKKEEEKKKRIEELKRKEEEHRKKVEAQIQKEEEAKRVKEERRKRAEEERKKREEEKKQKEILKKQREEEKRLRLEKEQKERLKQEQDNQDRIAAEISQKAAFVAVEDDENVPISPTKSPSKNHILEQLYQARPGSISNASNTQLSNPDPFLPGGVSPNPANIIPNPQPFQSVSPSTHNSLLYGTQTGSMSPWSSKSRLNSVSNVPASQPNLFQSQLSNNFSPFNGFSGETQLGTEPFNSNPAPGTNSVWSQSRNNSIWSTTPSGNIWGNNVNMPNANIPNPVAKPVNLVADSLIQTAAFNAFQLLQNSNQLEFGVVPLLKLYQSTKTVMNNNALTVNQFLGACRSNSSYLFDLIYDDFGTVTHVKVSESTLAPQYPAYAPINPNQNVQFVAPSAGVAAIPATANGNFRTSPPPGLGSSAGREEPFGFNGFGDTSANGGRGLWN</sequence>
<feature type="compositionally biased region" description="Basic and acidic residues" evidence="8">
    <location>
        <begin position="633"/>
        <end position="764"/>
    </location>
</feature>
<dbReference type="PANTHER" id="PTHR13275">
    <property type="entry name" value="YL-1 PROTEIN TRANSCRIPTION FACTOR-LIKE 1"/>
    <property type="match status" value="1"/>
</dbReference>
<keyword evidence="5 7" id="KW-0346">Stress response</keyword>
<evidence type="ECO:0000256" key="1">
    <source>
        <dbReference type="ARBA" id="ARBA00004496"/>
    </source>
</evidence>
<evidence type="ECO:0000313" key="10">
    <source>
        <dbReference type="Proteomes" id="UP000094285"/>
    </source>
</evidence>
<dbReference type="GO" id="GO:0005634">
    <property type="term" value="C:nucleus"/>
    <property type="evidence" value="ECO:0007669"/>
    <property type="project" value="TreeGrafter"/>
</dbReference>
<organism evidence="9 10">
    <name type="scientific">Suhomyces tanzawaensis NRRL Y-17324</name>
    <dbReference type="NCBI Taxonomy" id="984487"/>
    <lineage>
        <taxon>Eukaryota</taxon>
        <taxon>Fungi</taxon>
        <taxon>Dikarya</taxon>
        <taxon>Ascomycota</taxon>
        <taxon>Saccharomycotina</taxon>
        <taxon>Pichiomycetes</taxon>
        <taxon>Debaryomycetaceae</taxon>
        <taxon>Suhomyces</taxon>
    </lineage>
</organism>
<name>A0A1E4SKV7_9ASCO</name>
<dbReference type="AlphaFoldDB" id="A0A1E4SKV7"/>
<dbReference type="GO" id="GO:0005737">
    <property type="term" value="C:cytoplasm"/>
    <property type="evidence" value="ECO:0007669"/>
    <property type="project" value="UniProtKB-SubCell"/>
</dbReference>
<dbReference type="STRING" id="984487.A0A1E4SKV7"/>
<keyword evidence="10" id="KW-1185">Reference proteome</keyword>
<feature type="region of interest" description="Disordered" evidence="8">
    <location>
        <begin position="906"/>
        <end position="926"/>
    </location>
</feature>
<evidence type="ECO:0000256" key="4">
    <source>
        <dbReference type="ARBA" id="ARBA00022490"/>
    </source>
</evidence>
<feature type="region of interest" description="Disordered" evidence="8">
    <location>
        <begin position="233"/>
        <end position="270"/>
    </location>
</feature>
<feature type="region of interest" description="Disordered" evidence="8">
    <location>
        <begin position="19"/>
        <end position="57"/>
    </location>
</feature>
<evidence type="ECO:0000313" key="9">
    <source>
        <dbReference type="EMBL" id="ODV80133.1"/>
    </source>
</evidence>
<gene>
    <name evidence="9" type="ORF">CANTADRAFT_89717</name>
</gene>